<dbReference type="AlphaFoldDB" id="A0A914UWW9"/>
<feature type="chain" id="PRO_5037317825" evidence="1">
    <location>
        <begin position="21"/>
        <end position="214"/>
    </location>
</feature>
<reference evidence="3" key="1">
    <citation type="submission" date="2022-11" db="UniProtKB">
        <authorList>
            <consortium name="WormBaseParasite"/>
        </authorList>
    </citation>
    <scope>IDENTIFICATION</scope>
</reference>
<dbReference type="PANTHER" id="PTHR34311">
    <property type="entry name" value="PROTEIN CBG21698-RELATED"/>
    <property type="match status" value="1"/>
</dbReference>
<name>A0A914UWW9_9BILA</name>
<dbReference type="Proteomes" id="UP000887566">
    <property type="component" value="Unplaced"/>
</dbReference>
<proteinExistence type="predicted"/>
<feature type="signal peptide" evidence="1">
    <location>
        <begin position="1"/>
        <end position="20"/>
    </location>
</feature>
<keyword evidence="1" id="KW-0732">Signal</keyword>
<keyword evidence="2" id="KW-1185">Reference proteome</keyword>
<accession>A0A914UWW9</accession>
<evidence type="ECO:0000313" key="3">
    <source>
        <dbReference type="WBParaSite" id="PSAMB.scaffold1325size32967.g12593.t1"/>
    </source>
</evidence>
<dbReference type="WBParaSite" id="PSAMB.scaffold1325size32967.g12593.t1">
    <property type="protein sequence ID" value="PSAMB.scaffold1325size32967.g12593.t1"/>
    <property type="gene ID" value="PSAMB.scaffold1325size32967.g12593"/>
</dbReference>
<evidence type="ECO:0000256" key="1">
    <source>
        <dbReference type="SAM" id="SignalP"/>
    </source>
</evidence>
<organism evidence="2 3">
    <name type="scientific">Plectus sambesii</name>
    <dbReference type="NCBI Taxonomy" id="2011161"/>
    <lineage>
        <taxon>Eukaryota</taxon>
        <taxon>Metazoa</taxon>
        <taxon>Ecdysozoa</taxon>
        <taxon>Nematoda</taxon>
        <taxon>Chromadorea</taxon>
        <taxon>Plectida</taxon>
        <taxon>Plectina</taxon>
        <taxon>Plectoidea</taxon>
        <taxon>Plectidae</taxon>
        <taxon>Plectus</taxon>
    </lineage>
</organism>
<dbReference type="PANTHER" id="PTHR34311:SF5">
    <property type="entry name" value="SECRETED PROTEIN"/>
    <property type="match status" value="1"/>
</dbReference>
<sequence length="214" mass="23483">MSTKHALILLLLGCASLVSGQQCNQPTAILCQQRMLAALNGPTTATMMYPERMRNFLTDAIQQGVTRMATVCSQFSEMFSCMGAAQVGACLDPALLIGSTLTATQAYSWVSTVQQFQFVCGAGFSAALNNYDCIVRTFSNQNSTLQQCWNAFQANIANGDPGMACRYAVEEMQCYQAPFEQTCGGLATWWACQTQQQYLQAQFYSCNYQNTCTL</sequence>
<evidence type="ECO:0000313" key="2">
    <source>
        <dbReference type="Proteomes" id="UP000887566"/>
    </source>
</evidence>
<protein>
    <submittedName>
        <fullName evidence="3">Uncharacterized protein</fullName>
    </submittedName>
</protein>